<keyword evidence="2" id="KW-0378">Hydrolase</keyword>
<dbReference type="EC" id="3.5.1.98" evidence="2"/>
<proteinExistence type="predicted"/>
<dbReference type="EMBL" id="JAVIJP010000005">
    <property type="protein sequence ID" value="KAL3653975.1"/>
    <property type="molecule type" value="Genomic_DNA"/>
</dbReference>
<dbReference type="AlphaFoldDB" id="A0ABD3EI48"/>
<sequence length="305" mass="34044">MVNDDGGFWATLSQRWWRVEVERRGNEFGTTDLVVPDDWNCEGVLHQLASRAVLPRFYASNVRAESYVVFEKCDRKAVKSPPDTNAGAEKKSDAVGSKTPSHSSSSETQSGQTRANPGTPNPFANFALAPGMANPFDFSAMTGLLNDPSIKELAEQIAKDPSFNQMAEQLQKTFQGPAAVEESIPNFDTQQYYSTMQQVMQNPQFMTMAERLASALMQPYSLPEIEEFAYGKECSCSRSTKQLGELFRTGERPHSGKTLIRTKSIIQVSNISELRLHFLTIGNRFCTKMLKSKNEGAIRREKGFT</sequence>
<dbReference type="GO" id="GO:0141221">
    <property type="term" value="F:histone deacetylase activity, hydrolytic mechanism"/>
    <property type="evidence" value="ECO:0007669"/>
    <property type="project" value="UniProtKB-EC"/>
</dbReference>
<keyword evidence="2" id="KW-0238">DNA-binding</keyword>
<evidence type="ECO:0000313" key="3">
    <source>
        <dbReference type="Proteomes" id="UP001632038"/>
    </source>
</evidence>
<keyword evidence="3" id="KW-1185">Reference proteome</keyword>
<dbReference type="GO" id="GO:0003677">
    <property type="term" value="F:DNA binding"/>
    <property type="evidence" value="ECO:0007669"/>
    <property type="project" value="UniProtKB-KW"/>
</dbReference>
<feature type="region of interest" description="Disordered" evidence="1">
    <location>
        <begin position="78"/>
        <end position="126"/>
    </location>
</feature>
<reference evidence="3" key="1">
    <citation type="journal article" date="2024" name="IScience">
        <title>Strigolactones Initiate the Formation of Haustorium-like Structures in Castilleja.</title>
        <authorList>
            <person name="Buerger M."/>
            <person name="Peterson D."/>
            <person name="Chory J."/>
        </authorList>
    </citation>
    <scope>NUCLEOTIDE SEQUENCE [LARGE SCALE GENOMIC DNA]</scope>
</reference>
<keyword evidence="2" id="KW-0371">Homeobox</keyword>
<gene>
    <name evidence="2" type="primary">HD1_1</name>
    <name evidence="2" type="ORF">CASFOL_003656</name>
</gene>
<organism evidence="2 3">
    <name type="scientific">Castilleja foliolosa</name>
    <dbReference type="NCBI Taxonomy" id="1961234"/>
    <lineage>
        <taxon>Eukaryota</taxon>
        <taxon>Viridiplantae</taxon>
        <taxon>Streptophyta</taxon>
        <taxon>Embryophyta</taxon>
        <taxon>Tracheophyta</taxon>
        <taxon>Spermatophyta</taxon>
        <taxon>Magnoliopsida</taxon>
        <taxon>eudicotyledons</taxon>
        <taxon>Gunneridae</taxon>
        <taxon>Pentapetalae</taxon>
        <taxon>asterids</taxon>
        <taxon>lamiids</taxon>
        <taxon>Lamiales</taxon>
        <taxon>Orobanchaceae</taxon>
        <taxon>Pedicularideae</taxon>
        <taxon>Castillejinae</taxon>
        <taxon>Castilleja</taxon>
    </lineage>
</organism>
<dbReference type="Proteomes" id="UP001632038">
    <property type="component" value="Unassembled WGS sequence"/>
</dbReference>
<name>A0ABD3EI48_9LAMI</name>
<feature type="compositionally biased region" description="Low complexity" evidence="1">
    <location>
        <begin position="97"/>
        <end position="110"/>
    </location>
</feature>
<comment type="caution">
    <text evidence="2">The sequence shown here is derived from an EMBL/GenBank/DDBJ whole genome shotgun (WGS) entry which is preliminary data.</text>
</comment>
<evidence type="ECO:0000313" key="2">
    <source>
        <dbReference type="EMBL" id="KAL3653975.1"/>
    </source>
</evidence>
<protein>
    <submittedName>
        <fullName evidence="2">Homeobox protein HD-1</fullName>
        <ecNumber evidence="2">3.5.1.98</ecNumber>
    </submittedName>
</protein>
<accession>A0ABD3EI48</accession>
<evidence type="ECO:0000256" key="1">
    <source>
        <dbReference type="SAM" id="MobiDB-lite"/>
    </source>
</evidence>